<dbReference type="InterPro" id="IPR008554">
    <property type="entry name" value="Glutaredoxin-like"/>
</dbReference>
<dbReference type="EMBL" id="FOMR01000006">
    <property type="protein sequence ID" value="SFD95879.1"/>
    <property type="molecule type" value="Genomic_DNA"/>
</dbReference>
<dbReference type="Proteomes" id="UP000199474">
    <property type="component" value="Unassembled WGS sequence"/>
</dbReference>
<sequence>MLYIKFYTKKNCPLCDEALVLLDLLRYQYSFELEERDIYTNDVWLEKYQLEVPVVQVNDKTTLNCEEISYEALEQALSKTDN</sequence>
<accession>A0A1I1WLI8</accession>
<keyword evidence="2" id="KW-1185">Reference proteome</keyword>
<dbReference type="PANTHER" id="PTHR33558">
    <property type="entry name" value="GLUTAREDOXIN-LIKE PROTEIN C5ORF63 HOMOLOG"/>
    <property type="match status" value="1"/>
</dbReference>
<organism evidence="1 2">
    <name type="scientific">Lentibacillus persicus</name>
    <dbReference type="NCBI Taxonomy" id="640948"/>
    <lineage>
        <taxon>Bacteria</taxon>
        <taxon>Bacillati</taxon>
        <taxon>Bacillota</taxon>
        <taxon>Bacilli</taxon>
        <taxon>Bacillales</taxon>
        <taxon>Bacillaceae</taxon>
        <taxon>Lentibacillus</taxon>
    </lineage>
</organism>
<dbReference type="PANTHER" id="PTHR33558:SF1">
    <property type="entry name" value="GLUTAREDOXIN-LIKE PROTEIN C5ORF63 HOMOLOG"/>
    <property type="match status" value="1"/>
</dbReference>
<dbReference type="SUPFAM" id="SSF52833">
    <property type="entry name" value="Thioredoxin-like"/>
    <property type="match status" value="1"/>
</dbReference>
<dbReference type="Pfam" id="PF05768">
    <property type="entry name" value="Glrx-like"/>
    <property type="match status" value="1"/>
</dbReference>
<dbReference type="STRING" id="640948.SAMN05216238_106147"/>
<name>A0A1I1WLI8_9BACI</name>
<evidence type="ECO:0000313" key="2">
    <source>
        <dbReference type="Proteomes" id="UP000199474"/>
    </source>
</evidence>
<reference evidence="2" key="1">
    <citation type="submission" date="2016-10" db="EMBL/GenBank/DDBJ databases">
        <authorList>
            <person name="Varghese N."/>
            <person name="Submissions S."/>
        </authorList>
    </citation>
    <scope>NUCLEOTIDE SEQUENCE [LARGE SCALE GENOMIC DNA]</scope>
    <source>
        <strain evidence="2">DSM 22530</strain>
    </source>
</reference>
<dbReference type="Gene3D" id="3.40.30.10">
    <property type="entry name" value="Glutaredoxin"/>
    <property type="match status" value="1"/>
</dbReference>
<dbReference type="RefSeq" id="WP_245745312.1">
    <property type="nucleotide sequence ID" value="NZ_FOMR01000006.1"/>
</dbReference>
<proteinExistence type="predicted"/>
<dbReference type="InterPro" id="IPR036249">
    <property type="entry name" value="Thioredoxin-like_sf"/>
</dbReference>
<protein>
    <submittedName>
        <fullName evidence="1">Glutaredoxin-like domain</fullName>
    </submittedName>
</protein>
<gene>
    <name evidence="1" type="ORF">SAMN05216238_106147</name>
</gene>
<dbReference type="AlphaFoldDB" id="A0A1I1WLI8"/>
<evidence type="ECO:0000313" key="1">
    <source>
        <dbReference type="EMBL" id="SFD95879.1"/>
    </source>
</evidence>
<dbReference type="InterPro" id="IPR052565">
    <property type="entry name" value="Glutaredoxin-like_YDR286C"/>
</dbReference>